<feature type="non-terminal residue" evidence="1">
    <location>
        <position position="308"/>
    </location>
</feature>
<evidence type="ECO:0000313" key="2">
    <source>
        <dbReference type="Proteomes" id="UP000188320"/>
    </source>
</evidence>
<reference evidence="2" key="1">
    <citation type="submission" date="2017-01" db="EMBL/GenBank/DDBJ databases">
        <authorList>
            <person name="Wang Y."/>
            <person name="White M."/>
            <person name="Kvist S."/>
            <person name="Moncalvo J.-M."/>
        </authorList>
    </citation>
    <scope>NUCLEOTIDE SEQUENCE [LARGE SCALE GENOMIC DNA]</scope>
    <source>
        <strain evidence="2">COL-18-3</strain>
    </source>
</reference>
<name>A0A1R1PU01_ZANCU</name>
<sequence>MTAGTFNPFPRSGLAFSSGYTVHTRSSNVIICPGIAESAPTLLRSTGFKNRTCPTPYLPHMNPLTAWRLSDFGVNVVNEKSGTYEVGYLGLGVNLKSQVRLVPNCIGEDKVVRGKLICAECFPSKVLDLSIRLDDTCGVPKTSAGIVPNNPPPTADCVLLSPPNRLDVPNPVLVPACCCCCCCCCCPPNIPVVPVPVPSPPPPNIPPVPELAPNPVPNPVPVLVEPPNNPVDCVAPVVLPNIPPIAGFCPNSPPPPPAAVDCVLADVDPNIPVDCCSPVPSPVVVVVPPNNPVPAGFCPSPVAPPNPN</sequence>
<dbReference type="AlphaFoldDB" id="A0A1R1PU01"/>
<comment type="caution">
    <text evidence="1">The sequence shown here is derived from an EMBL/GenBank/DDBJ whole genome shotgun (WGS) entry which is preliminary data.</text>
</comment>
<accession>A0A1R1PU01</accession>
<gene>
    <name evidence="1" type="ORF">AX774_g2105</name>
</gene>
<dbReference type="Proteomes" id="UP000188320">
    <property type="component" value="Unassembled WGS sequence"/>
</dbReference>
<proteinExistence type="predicted"/>
<protein>
    <submittedName>
        <fullName evidence="1">Uncharacterized protein</fullName>
    </submittedName>
</protein>
<keyword evidence="2" id="KW-1185">Reference proteome</keyword>
<evidence type="ECO:0000313" key="1">
    <source>
        <dbReference type="EMBL" id="OMH84372.1"/>
    </source>
</evidence>
<organism evidence="1 2">
    <name type="scientific">Zancudomyces culisetae</name>
    <name type="common">Gut fungus</name>
    <name type="synonym">Smittium culisetae</name>
    <dbReference type="NCBI Taxonomy" id="1213189"/>
    <lineage>
        <taxon>Eukaryota</taxon>
        <taxon>Fungi</taxon>
        <taxon>Fungi incertae sedis</taxon>
        <taxon>Zoopagomycota</taxon>
        <taxon>Kickxellomycotina</taxon>
        <taxon>Harpellomycetes</taxon>
        <taxon>Harpellales</taxon>
        <taxon>Legeriomycetaceae</taxon>
        <taxon>Zancudomyces</taxon>
    </lineage>
</organism>
<dbReference type="EMBL" id="LSSK01000206">
    <property type="protein sequence ID" value="OMH84372.1"/>
    <property type="molecule type" value="Genomic_DNA"/>
</dbReference>